<dbReference type="InterPro" id="IPR007627">
    <property type="entry name" value="RNA_pol_sigma70_r2"/>
</dbReference>
<dbReference type="NCBIfam" id="NF006930">
    <property type="entry name" value="PRK09415.1"/>
    <property type="match status" value="1"/>
</dbReference>
<comment type="similarity">
    <text evidence="1">Belongs to the sigma-70 factor family. ECF subfamily.</text>
</comment>
<dbReference type="Pfam" id="PF08281">
    <property type="entry name" value="Sigma70_r4_2"/>
    <property type="match status" value="1"/>
</dbReference>
<keyword evidence="2" id="KW-0805">Transcription regulation</keyword>
<dbReference type="InterPro" id="IPR039425">
    <property type="entry name" value="RNA_pol_sigma-70-like"/>
</dbReference>
<dbReference type="SUPFAM" id="SSF88946">
    <property type="entry name" value="Sigma2 domain of RNA polymerase sigma factors"/>
    <property type="match status" value="1"/>
</dbReference>
<dbReference type="InterPro" id="IPR013325">
    <property type="entry name" value="RNA_pol_sigma_r2"/>
</dbReference>
<dbReference type="EMBL" id="JADCLJ010000011">
    <property type="protein sequence ID" value="MBE4907602.1"/>
    <property type="molecule type" value="Genomic_DNA"/>
</dbReference>
<reference evidence="7 8" key="1">
    <citation type="submission" date="2020-10" db="EMBL/GenBank/DDBJ databases">
        <title>Bacillus sp. HD4P25, an endophyte from a halophyte.</title>
        <authorList>
            <person name="Sun J.-Q."/>
        </authorList>
    </citation>
    <scope>NUCLEOTIDE SEQUENCE [LARGE SCALE GENOMIC DNA]</scope>
    <source>
        <strain evidence="7 8">YIM 93174</strain>
    </source>
</reference>
<evidence type="ECO:0000313" key="7">
    <source>
        <dbReference type="EMBL" id="MBE4907602.1"/>
    </source>
</evidence>
<evidence type="ECO:0000256" key="2">
    <source>
        <dbReference type="ARBA" id="ARBA00023015"/>
    </source>
</evidence>
<comment type="caution">
    <text evidence="7">The sequence shown here is derived from an EMBL/GenBank/DDBJ whole genome shotgun (WGS) entry which is preliminary data.</text>
</comment>
<dbReference type="Proteomes" id="UP001516662">
    <property type="component" value="Unassembled WGS sequence"/>
</dbReference>
<dbReference type="NCBIfam" id="TIGR02937">
    <property type="entry name" value="sigma70-ECF"/>
    <property type="match status" value="1"/>
</dbReference>
<feature type="domain" description="RNA polymerase sigma factor 70 region 4 type 2" evidence="6">
    <location>
        <begin position="130"/>
        <end position="178"/>
    </location>
</feature>
<accession>A0ABR9QGH7</accession>
<keyword evidence="4" id="KW-0804">Transcription</keyword>
<evidence type="ECO:0000256" key="1">
    <source>
        <dbReference type="ARBA" id="ARBA00010641"/>
    </source>
</evidence>
<feature type="domain" description="RNA polymerase sigma-70 region 2" evidence="5">
    <location>
        <begin position="28"/>
        <end position="90"/>
    </location>
</feature>
<name>A0ABR9QGH7_9BACI</name>
<evidence type="ECO:0000313" key="8">
    <source>
        <dbReference type="Proteomes" id="UP001516662"/>
    </source>
</evidence>
<keyword evidence="3" id="KW-0731">Sigma factor</keyword>
<protein>
    <submittedName>
        <fullName evidence="7">Sigma-70 family RNA polymerase sigma factor</fullName>
    </submittedName>
</protein>
<organism evidence="7 8">
    <name type="scientific">Litchfieldia luteola</name>
    <dbReference type="NCBI Taxonomy" id="682179"/>
    <lineage>
        <taxon>Bacteria</taxon>
        <taxon>Bacillati</taxon>
        <taxon>Bacillota</taxon>
        <taxon>Bacilli</taxon>
        <taxon>Bacillales</taxon>
        <taxon>Bacillaceae</taxon>
        <taxon>Litchfieldia</taxon>
    </lineage>
</organism>
<dbReference type="InterPro" id="IPR036388">
    <property type="entry name" value="WH-like_DNA-bd_sf"/>
</dbReference>
<dbReference type="PANTHER" id="PTHR43133">
    <property type="entry name" value="RNA POLYMERASE ECF-TYPE SIGMA FACTO"/>
    <property type="match status" value="1"/>
</dbReference>
<sequence>MHVKAIQINSPSLSDVNHSSKEAKLEWLMDEYGDMVLRLAYTYVKQMQLAEDISQEVFISCYKNLDGFQHKASYKTWVYRITVNKCKDAIGSWSSRNIHYKDIVSSLFTSGTKSTEDSLIEFEENEEVFQRVLELNVNYREVIILYYYEELSIEEISELLRIKANTVKSRLHRARAALKSSIKEEV</sequence>
<proteinExistence type="inferred from homology"/>
<dbReference type="InterPro" id="IPR013249">
    <property type="entry name" value="RNA_pol_sigma70_r4_t2"/>
</dbReference>
<dbReference type="Gene3D" id="1.10.1740.10">
    <property type="match status" value="1"/>
</dbReference>
<evidence type="ECO:0000256" key="3">
    <source>
        <dbReference type="ARBA" id="ARBA00023082"/>
    </source>
</evidence>
<dbReference type="Pfam" id="PF04542">
    <property type="entry name" value="Sigma70_r2"/>
    <property type="match status" value="1"/>
</dbReference>
<dbReference type="InterPro" id="IPR014284">
    <property type="entry name" value="RNA_pol_sigma-70_dom"/>
</dbReference>
<evidence type="ECO:0000259" key="5">
    <source>
        <dbReference type="Pfam" id="PF04542"/>
    </source>
</evidence>
<dbReference type="Gene3D" id="1.10.10.10">
    <property type="entry name" value="Winged helix-like DNA-binding domain superfamily/Winged helix DNA-binding domain"/>
    <property type="match status" value="1"/>
</dbReference>
<dbReference type="SUPFAM" id="SSF88659">
    <property type="entry name" value="Sigma3 and sigma4 domains of RNA polymerase sigma factors"/>
    <property type="match status" value="1"/>
</dbReference>
<evidence type="ECO:0000259" key="6">
    <source>
        <dbReference type="Pfam" id="PF08281"/>
    </source>
</evidence>
<dbReference type="RefSeq" id="WP_193535075.1">
    <property type="nucleotide sequence ID" value="NZ_JADCLJ010000011.1"/>
</dbReference>
<dbReference type="InterPro" id="IPR013324">
    <property type="entry name" value="RNA_pol_sigma_r3/r4-like"/>
</dbReference>
<keyword evidence="8" id="KW-1185">Reference proteome</keyword>
<gene>
    <name evidence="7" type="ORF">IMZ08_05930</name>
</gene>
<dbReference type="PANTHER" id="PTHR43133:SF60">
    <property type="entry name" value="RNA POLYMERASE SIGMA FACTOR SIGV"/>
    <property type="match status" value="1"/>
</dbReference>
<evidence type="ECO:0000256" key="4">
    <source>
        <dbReference type="ARBA" id="ARBA00023163"/>
    </source>
</evidence>